<evidence type="ECO:0000256" key="1">
    <source>
        <dbReference type="SAM" id="MobiDB-lite"/>
    </source>
</evidence>
<name>A0ABQ5SV87_9ACTN</name>
<sequence length="109" mass="11407">MNPRTRLPIGHHRSVMTRILKLLVPLAVLVVVGIYLADSFAGASENDPPPREPVVLPSQSGSPSAPPSSSPGSSTSTDPSGVPVVTPDPVDDDDDDGDDDDHDDLDDND</sequence>
<evidence type="ECO:0008006" key="5">
    <source>
        <dbReference type="Google" id="ProtNLM"/>
    </source>
</evidence>
<reference evidence="3" key="1">
    <citation type="journal article" date="2014" name="Int. J. Syst. Evol. Microbiol.">
        <title>Complete genome of a new Firmicutes species belonging to the dominant human colonic microbiota ('Ruminococcus bicirculans') reveals two chromosomes and a selective capacity to utilize plant glucans.</title>
        <authorList>
            <consortium name="NISC Comparative Sequencing Program"/>
            <person name="Wegmann U."/>
            <person name="Louis P."/>
            <person name="Goesmann A."/>
            <person name="Henrissat B."/>
            <person name="Duncan S.H."/>
            <person name="Flint H.J."/>
        </authorList>
    </citation>
    <scope>NUCLEOTIDE SEQUENCE</scope>
    <source>
        <strain evidence="3">VKM Ac-1246</strain>
    </source>
</reference>
<comment type="caution">
    <text evidence="3">The sequence shown here is derived from an EMBL/GenBank/DDBJ whole genome shotgun (WGS) entry which is preliminary data.</text>
</comment>
<evidence type="ECO:0000313" key="3">
    <source>
        <dbReference type="EMBL" id="GLJ66871.1"/>
    </source>
</evidence>
<protein>
    <recommendedName>
        <fullName evidence="5">Small secreted hydrophilic protein</fullName>
    </recommendedName>
</protein>
<evidence type="ECO:0000313" key="4">
    <source>
        <dbReference type="Proteomes" id="UP001142292"/>
    </source>
</evidence>
<dbReference type="EMBL" id="BSEL01000002">
    <property type="protein sequence ID" value="GLJ66871.1"/>
    <property type="molecule type" value="Genomic_DNA"/>
</dbReference>
<gene>
    <name evidence="3" type="ORF">GCM10017579_09070</name>
</gene>
<reference evidence="3" key="2">
    <citation type="submission" date="2023-01" db="EMBL/GenBank/DDBJ databases">
        <authorList>
            <person name="Sun Q."/>
            <person name="Evtushenko L."/>
        </authorList>
    </citation>
    <scope>NUCLEOTIDE SEQUENCE</scope>
    <source>
        <strain evidence="3">VKM Ac-1246</strain>
    </source>
</reference>
<organism evidence="3 4">
    <name type="scientific">Nocardioides luteus</name>
    <dbReference type="NCBI Taxonomy" id="1844"/>
    <lineage>
        <taxon>Bacteria</taxon>
        <taxon>Bacillati</taxon>
        <taxon>Actinomycetota</taxon>
        <taxon>Actinomycetes</taxon>
        <taxon>Propionibacteriales</taxon>
        <taxon>Nocardioidaceae</taxon>
        <taxon>Nocardioides</taxon>
    </lineage>
</organism>
<keyword evidence="4" id="KW-1185">Reference proteome</keyword>
<evidence type="ECO:0000256" key="2">
    <source>
        <dbReference type="SAM" id="Phobius"/>
    </source>
</evidence>
<feature type="compositionally biased region" description="Acidic residues" evidence="1">
    <location>
        <begin position="89"/>
        <end position="109"/>
    </location>
</feature>
<feature type="region of interest" description="Disordered" evidence="1">
    <location>
        <begin position="41"/>
        <end position="109"/>
    </location>
</feature>
<proteinExistence type="predicted"/>
<dbReference type="Proteomes" id="UP001142292">
    <property type="component" value="Unassembled WGS sequence"/>
</dbReference>
<accession>A0ABQ5SV87</accession>
<feature type="compositionally biased region" description="Low complexity" evidence="1">
    <location>
        <begin position="70"/>
        <end position="88"/>
    </location>
</feature>
<keyword evidence="2" id="KW-0472">Membrane</keyword>
<keyword evidence="2" id="KW-0812">Transmembrane</keyword>
<keyword evidence="2" id="KW-1133">Transmembrane helix</keyword>
<feature type="transmembrane region" description="Helical" evidence="2">
    <location>
        <begin position="20"/>
        <end position="37"/>
    </location>
</feature>